<reference evidence="2 3" key="1">
    <citation type="submission" date="2017-06" db="EMBL/GenBank/DDBJ databases">
        <authorList>
            <person name="Kim H.J."/>
            <person name="Triplett B.A."/>
        </authorList>
    </citation>
    <scope>NUCLEOTIDE SEQUENCE [LARGE SCALE GENOMIC DNA]</scope>
    <source>
        <strain evidence="2 3">U15</strain>
    </source>
</reference>
<sequence length="100" mass="11237">MNTQSERFTNQRSEQRFNLQFPVSLGFAEGVTRDISASGCYIETSKIESIESEIIDFTFFMPGPHGGIERKCIGKVVRIEQNKETTGLGVQIIGSQLLRH</sequence>
<evidence type="ECO:0000313" key="3">
    <source>
        <dbReference type="Proteomes" id="UP000198284"/>
    </source>
</evidence>
<keyword evidence="3" id="KW-1185">Reference proteome</keyword>
<organism evidence="2 3">
    <name type="scientific">Noviherbaspirillum humi</name>
    <dbReference type="NCBI Taxonomy" id="1688639"/>
    <lineage>
        <taxon>Bacteria</taxon>
        <taxon>Pseudomonadati</taxon>
        <taxon>Pseudomonadota</taxon>
        <taxon>Betaproteobacteria</taxon>
        <taxon>Burkholderiales</taxon>
        <taxon>Oxalobacteraceae</taxon>
        <taxon>Noviherbaspirillum</taxon>
    </lineage>
</organism>
<proteinExistence type="predicted"/>
<name>A0A239MB10_9BURK</name>
<dbReference type="GO" id="GO:0035438">
    <property type="term" value="F:cyclic-di-GMP binding"/>
    <property type="evidence" value="ECO:0007669"/>
    <property type="project" value="InterPro"/>
</dbReference>
<dbReference type="EMBL" id="FZOT01000038">
    <property type="protein sequence ID" value="SNT39372.1"/>
    <property type="molecule type" value="Genomic_DNA"/>
</dbReference>
<dbReference type="InterPro" id="IPR009875">
    <property type="entry name" value="PilZ_domain"/>
</dbReference>
<dbReference type="RefSeq" id="WP_089401873.1">
    <property type="nucleotide sequence ID" value="NZ_FZOT01000038.1"/>
</dbReference>
<gene>
    <name evidence="2" type="ORF">SAMN06265795_1384</name>
</gene>
<accession>A0A239MB10</accession>
<feature type="domain" description="PilZ" evidence="1">
    <location>
        <begin position="11"/>
        <end position="92"/>
    </location>
</feature>
<dbReference type="Proteomes" id="UP000198284">
    <property type="component" value="Unassembled WGS sequence"/>
</dbReference>
<dbReference type="AlphaFoldDB" id="A0A239MB10"/>
<evidence type="ECO:0000313" key="2">
    <source>
        <dbReference type="EMBL" id="SNT39372.1"/>
    </source>
</evidence>
<evidence type="ECO:0000259" key="1">
    <source>
        <dbReference type="Pfam" id="PF07238"/>
    </source>
</evidence>
<dbReference type="Gene3D" id="2.40.10.220">
    <property type="entry name" value="predicted glycosyltransferase like domains"/>
    <property type="match status" value="1"/>
</dbReference>
<dbReference type="Pfam" id="PF07238">
    <property type="entry name" value="PilZ"/>
    <property type="match status" value="1"/>
</dbReference>
<dbReference type="SUPFAM" id="SSF141371">
    <property type="entry name" value="PilZ domain-like"/>
    <property type="match status" value="1"/>
</dbReference>
<protein>
    <submittedName>
        <fullName evidence="2">PilZ domain-containing protein</fullName>
    </submittedName>
</protein>